<evidence type="ECO:0000313" key="6">
    <source>
        <dbReference type="Proteomes" id="UP001152797"/>
    </source>
</evidence>
<evidence type="ECO:0000256" key="1">
    <source>
        <dbReference type="SAM" id="Phobius"/>
    </source>
</evidence>
<keyword evidence="6" id="KW-1185">Reference proteome</keyword>
<accession>A0A9P1BMB6</accession>
<keyword evidence="1" id="KW-0812">Transmembrane</keyword>
<dbReference type="EMBL" id="CAMXCT010000175">
    <property type="protein sequence ID" value="CAI3975023.1"/>
    <property type="molecule type" value="Genomic_DNA"/>
</dbReference>
<evidence type="ECO:0000313" key="3">
    <source>
        <dbReference type="EMBL" id="CAI3975023.1"/>
    </source>
</evidence>
<feature type="transmembrane region" description="Helical" evidence="1">
    <location>
        <begin position="20"/>
        <end position="40"/>
    </location>
</feature>
<evidence type="ECO:0000313" key="4">
    <source>
        <dbReference type="EMBL" id="CAL1128398.1"/>
    </source>
</evidence>
<dbReference type="PANTHER" id="PTHR30336">
    <property type="entry name" value="INNER MEMBRANE PROTEIN, PROBABLE PERMEASE"/>
    <property type="match status" value="1"/>
</dbReference>
<dbReference type="InterPro" id="IPR051599">
    <property type="entry name" value="Cell_Envelope_Assoc"/>
</dbReference>
<dbReference type="GO" id="GO:0005886">
    <property type="term" value="C:plasma membrane"/>
    <property type="evidence" value="ECO:0007669"/>
    <property type="project" value="TreeGrafter"/>
</dbReference>
<keyword evidence="1" id="KW-0472">Membrane</keyword>
<dbReference type="PANTHER" id="PTHR30336:SF20">
    <property type="entry name" value="DUF218 DOMAIN-CONTAINING PROTEIN"/>
    <property type="match status" value="1"/>
</dbReference>
<dbReference type="CDD" id="cd06259">
    <property type="entry name" value="YdcF-like"/>
    <property type="match status" value="1"/>
</dbReference>
<dbReference type="Proteomes" id="UP001152797">
    <property type="component" value="Unassembled WGS sequence"/>
</dbReference>
<reference evidence="4" key="2">
    <citation type="submission" date="2024-04" db="EMBL/GenBank/DDBJ databases">
        <authorList>
            <person name="Chen Y."/>
            <person name="Shah S."/>
            <person name="Dougan E. K."/>
            <person name="Thang M."/>
            <person name="Chan C."/>
        </authorList>
    </citation>
    <scope>NUCLEOTIDE SEQUENCE [LARGE SCALE GENOMIC DNA]</scope>
</reference>
<evidence type="ECO:0000259" key="2">
    <source>
        <dbReference type="Pfam" id="PF02698"/>
    </source>
</evidence>
<sequence>MAKPDKGLGPLGLFQYFRLSYLLMYLIAAGALGGLGLLLLQRFGASPAREKPLVVVVPGGGLTADGLPTLWVRRRLLEAADVYFDRKKSGEHVVVVTLSAGTPHKPMPLDPHSGYQVYEAEASARWLVREHKVPAEDVFEENWSLDTIANAFFLRTTHTDPAGWNRLLVISNAFHMARTMEIFRKVFDLPPFQDGKYSLEFREVPDEGVEPAVLERRRVREAKSLASFREKSSSIASMQQMHAFIFKEHMAYASARLMKDREPVDPVVVESY</sequence>
<reference evidence="3" key="1">
    <citation type="submission" date="2022-10" db="EMBL/GenBank/DDBJ databases">
        <authorList>
            <person name="Chen Y."/>
            <person name="Dougan E. K."/>
            <person name="Chan C."/>
            <person name="Rhodes N."/>
            <person name="Thang M."/>
        </authorList>
    </citation>
    <scope>NUCLEOTIDE SEQUENCE</scope>
</reference>
<dbReference type="EMBL" id="CAMXCT020000175">
    <property type="protein sequence ID" value="CAL1128398.1"/>
    <property type="molecule type" value="Genomic_DNA"/>
</dbReference>
<dbReference type="InterPro" id="IPR014729">
    <property type="entry name" value="Rossmann-like_a/b/a_fold"/>
</dbReference>
<dbReference type="OrthoDB" id="426623at2759"/>
<evidence type="ECO:0000313" key="5">
    <source>
        <dbReference type="EMBL" id="CAL4762335.1"/>
    </source>
</evidence>
<name>A0A9P1BMB6_9DINO</name>
<organism evidence="3">
    <name type="scientific">Cladocopium goreaui</name>
    <dbReference type="NCBI Taxonomy" id="2562237"/>
    <lineage>
        <taxon>Eukaryota</taxon>
        <taxon>Sar</taxon>
        <taxon>Alveolata</taxon>
        <taxon>Dinophyceae</taxon>
        <taxon>Suessiales</taxon>
        <taxon>Symbiodiniaceae</taxon>
        <taxon>Cladocopium</taxon>
    </lineage>
</organism>
<dbReference type="AlphaFoldDB" id="A0A9P1BMB6"/>
<dbReference type="InterPro" id="IPR003848">
    <property type="entry name" value="DUF218"/>
</dbReference>
<feature type="domain" description="DUF218" evidence="2">
    <location>
        <begin position="54"/>
        <end position="187"/>
    </location>
</feature>
<dbReference type="Gene3D" id="3.40.50.620">
    <property type="entry name" value="HUPs"/>
    <property type="match status" value="1"/>
</dbReference>
<protein>
    <submittedName>
        <fullName evidence="5">DUF218 domain-containing protein</fullName>
    </submittedName>
</protein>
<proteinExistence type="predicted"/>
<keyword evidence="1" id="KW-1133">Transmembrane helix</keyword>
<dbReference type="Pfam" id="PF02698">
    <property type="entry name" value="DUF218"/>
    <property type="match status" value="1"/>
</dbReference>
<dbReference type="EMBL" id="CAMXCT030000175">
    <property type="protein sequence ID" value="CAL4762335.1"/>
    <property type="molecule type" value="Genomic_DNA"/>
</dbReference>
<comment type="caution">
    <text evidence="3">The sequence shown here is derived from an EMBL/GenBank/DDBJ whole genome shotgun (WGS) entry which is preliminary data.</text>
</comment>
<gene>
    <name evidence="3" type="ORF">C1SCF055_LOCUS3385</name>
</gene>